<sequence>MTRWQANAVIVFVALILGTTFVVQQTSMENIGPQYFTGVRFLLGTLAVLPFALRELRKMKREGRILLGIDKLGLIVTGISMYLASILQQIGIMGTTVTNAAFLTAFYVPLVPVLAFIAFRSKPHWSVWPGGVMCVWGTYLLSGGNLSALGSGDFWVMGSALFWGLQVVMIGVMVTRTNAPALVATVQFFITGLFGMAMGGMLETFSFIDIYNAGFEILYAGIMSAGIAFTLQAVAQNYTESSDAAIIMSAEAVFAAIAGAMFLGERLAPAEYAGCGVILAAIIGVQLMPMIGRRRSKVAI</sequence>
<dbReference type="RefSeq" id="WP_085617972.1">
    <property type="nucleotide sequence ID" value="NZ_JFKB01000005.1"/>
</dbReference>
<dbReference type="Proteomes" id="UP000193396">
    <property type="component" value="Unassembled WGS sequence"/>
</dbReference>
<feature type="transmembrane region" description="Helical" evidence="6">
    <location>
        <begin position="270"/>
        <end position="291"/>
    </location>
</feature>
<evidence type="ECO:0000256" key="5">
    <source>
        <dbReference type="ARBA" id="ARBA00023136"/>
    </source>
</evidence>
<keyword evidence="3 6" id="KW-0812">Transmembrane</keyword>
<feature type="transmembrane region" description="Helical" evidence="6">
    <location>
        <begin position="99"/>
        <end position="118"/>
    </location>
</feature>
<evidence type="ECO:0000256" key="2">
    <source>
        <dbReference type="ARBA" id="ARBA00022475"/>
    </source>
</evidence>
<feature type="domain" description="EamA" evidence="7">
    <location>
        <begin position="9"/>
        <end position="142"/>
    </location>
</feature>
<dbReference type="PANTHER" id="PTHR42920">
    <property type="entry name" value="OS03G0707200 PROTEIN-RELATED"/>
    <property type="match status" value="1"/>
</dbReference>
<keyword evidence="4 6" id="KW-1133">Transmembrane helix</keyword>
<dbReference type="InterPro" id="IPR000620">
    <property type="entry name" value="EamA_dom"/>
</dbReference>
<evidence type="ECO:0000256" key="4">
    <source>
        <dbReference type="ARBA" id="ARBA00022989"/>
    </source>
</evidence>
<dbReference type="InterPro" id="IPR051258">
    <property type="entry name" value="Diverse_Substrate_Transporter"/>
</dbReference>
<gene>
    <name evidence="8" type="ORF">TALK_08880</name>
</gene>
<feature type="transmembrane region" description="Helical" evidence="6">
    <location>
        <begin position="65"/>
        <end position="87"/>
    </location>
</feature>
<dbReference type="Gene3D" id="1.10.3730.20">
    <property type="match status" value="1"/>
</dbReference>
<dbReference type="OrthoDB" id="9804865at2"/>
<keyword evidence="2" id="KW-1003">Cell membrane</keyword>
<feature type="transmembrane region" description="Helical" evidence="6">
    <location>
        <begin position="181"/>
        <end position="202"/>
    </location>
</feature>
<evidence type="ECO:0000259" key="7">
    <source>
        <dbReference type="Pfam" id="PF00892"/>
    </source>
</evidence>
<dbReference type="STRING" id="1293890.TALK_08880"/>
<feature type="transmembrane region" description="Helical" evidence="6">
    <location>
        <begin position="217"/>
        <end position="235"/>
    </location>
</feature>
<keyword evidence="5 6" id="KW-0472">Membrane</keyword>
<dbReference type="AlphaFoldDB" id="A0A1Y2LCL1"/>
<dbReference type="PANTHER" id="PTHR42920:SF5">
    <property type="entry name" value="EAMA DOMAIN-CONTAINING PROTEIN"/>
    <property type="match status" value="1"/>
</dbReference>
<dbReference type="EMBL" id="JFKB01000005">
    <property type="protein sequence ID" value="OSQ48373.1"/>
    <property type="molecule type" value="Genomic_DNA"/>
</dbReference>
<comment type="subcellular location">
    <subcellularLocation>
        <location evidence="1">Cell membrane</location>
        <topology evidence="1">Multi-pass membrane protein</topology>
    </subcellularLocation>
</comment>
<organism evidence="8 9">
    <name type="scientific">Thalassospira alkalitolerans</name>
    <dbReference type="NCBI Taxonomy" id="1293890"/>
    <lineage>
        <taxon>Bacteria</taxon>
        <taxon>Pseudomonadati</taxon>
        <taxon>Pseudomonadota</taxon>
        <taxon>Alphaproteobacteria</taxon>
        <taxon>Rhodospirillales</taxon>
        <taxon>Thalassospiraceae</taxon>
        <taxon>Thalassospira</taxon>
    </lineage>
</organism>
<feature type="transmembrane region" description="Helical" evidence="6">
    <location>
        <begin position="34"/>
        <end position="53"/>
    </location>
</feature>
<evidence type="ECO:0000256" key="1">
    <source>
        <dbReference type="ARBA" id="ARBA00004651"/>
    </source>
</evidence>
<accession>A0A1Y2LCL1</accession>
<feature type="transmembrane region" description="Helical" evidence="6">
    <location>
        <begin position="154"/>
        <end position="174"/>
    </location>
</feature>
<dbReference type="SUPFAM" id="SSF103481">
    <property type="entry name" value="Multidrug resistance efflux transporter EmrE"/>
    <property type="match status" value="2"/>
</dbReference>
<feature type="transmembrane region" description="Helical" evidence="6">
    <location>
        <begin position="244"/>
        <end position="264"/>
    </location>
</feature>
<evidence type="ECO:0000313" key="9">
    <source>
        <dbReference type="Proteomes" id="UP000193396"/>
    </source>
</evidence>
<name>A0A1Y2LCL1_9PROT</name>
<proteinExistence type="predicted"/>
<dbReference type="Pfam" id="PF00892">
    <property type="entry name" value="EamA"/>
    <property type="match status" value="2"/>
</dbReference>
<feature type="transmembrane region" description="Helical" evidence="6">
    <location>
        <begin position="125"/>
        <end position="142"/>
    </location>
</feature>
<comment type="caution">
    <text evidence="8">The sequence shown here is derived from an EMBL/GenBank/DDBJ whole genome shotgun (WGS) entry which is preliminary data.</text>
</comment>
<evidence type="ECO:0000256" key="6">
    <source>
        <dbReference type="SAM" id="Phobius"/>
    </source>
</evidence>
<evidence type="ECO:0000313" key="8">
    <source>
        <dbReference type="EMBL" id="OSQ48373.1"/>
    </source>
</evidence>
<keyword evidence="9" id="KW-1185">Reference proteome</keyword>
<evidence type="ECO:0000256" key="3">
    <source>
        <dbReference type="ARBA" id="ARBA00022692"/>
    </source>
</evidence>
<feature type="domain" description="EamA" evidence="7">
    <location>
        <begin position="151"/>
        <end position="285"/>
    </location>
</feature>
<protein>
    <submittedName>
        <fullName evidence="8">Permease of the drug/metabolite transporter (DMT) superfamily</fullName>
    </submittedName>
</protein>
<dbReference type="GO" id="GO:0005886">
    <property type="term" value="C:plasma membrane"/>
    <property type="evidence" value="ECO:0007669"/>
    <property type="project" value="UniProtKB-SubCell"/>
</dbReference>
<reference evidence="8 9" key="1">
    <citation type="submission" date="2014-03" db="EMBL/GenBank/DDBJ databases">
        <title>The draft genome sequence of Thalassospira alkalitolerans JCM 18968.</title>
        <authorList>
            <person name="Lai Q."/>
            <person name="Shao Z."/>
        </authorList>
    </citation>
    <scope>NUCLEOTIDE SEQUENCE [LARGE SCALE GENOMIC DNA]</scope>
    <source>
        <strain evidence="8 9">JCM 18968</strain>
    </source>
</reference>
<dbReference type="InterPro" id="IPR037185">
    <property type="entry name" value="EmrE-like"/>
</dbReference>